<feature type="coiled-coil region" evidence="1">
    <location>
        <begin position="30"/>
        <end position="57"/>
    </location>
</feature>
<dbReference type="Proteomes" id="UP000288805">
    <property type="component" value="Unassembled WGS sequence"/>
</dbReference>
<dbReference type="Gene3D" id="3.90.20.10">
    <property type="match status" value="1"/>
</dbReference>
<gene>
    <name evidence="2" type="ORF">CK203_116869</name>
</gene>
<evidence type="ECO:0000256" key="1">
    <source>
        <dbReference type="SAM" id="Coils"/>
    </source>
</evidence>
<evidence type="ECO:0000313" key="2">
    <source>
        <dbReference type="EMBL" id="RVW19376.1"/>
    </source>
</evidence>
<evidence type="ECO:0000313" key="3">
    <source>
        <dbReference type="Proteomes" id="UP000288805"/>
    </source>
</evidence>
<protein>
    <submittedName>
        <fullName evidence="2">Uncharacterized protein</fullName>
    </submittedName>
</protein>
<proteinExistence type="predicted"/>
<organism evidence="2 3">
    <name type="scientific">Vitis vinifera</name>
    <name type="common">Grape</name>
    <dbReference type="NCBI Taxonomy" id="29760"/>
    <lineage>
        <taxon>Eukaryota</taxon>
        <taxon>Viridiplantae</taxon>
        <taxon>Streptophyta</taxon>
        <taxon>Embryophyta</taxon>
        <taxon>Tracheophyta</taxon>
        <taxon>Spermatophyta</taxon>
        <taxon>Magnoliopsida</taxon>
        <taxon>eudicotyledons</taxon>
        <taxon>Gunneridae</taxon>
        <taxon>Pentapetalae</taxon>
        <taxon>rosids</taxon>
        <taxon>Vitales</taxon>
        <taxon>Vitaceae</taxon>
        <taxon>Viteae</taxon>
        <taxon>Vitis</taxon>
    </lineage>
</organism>
<reference evidence="2 3" key="1">
    <citation type="journal article" date="2018" name="PLoS Genet.">
        <title>Population sequencing reveals clonal diversity and ancestral inbreeding in the grapevine cultivar Chardonnay.</title>
        <authorList>
            <person name="Roach M.J."/>
            <person name="Johnson D.L."/>
            <person name="Bohlmann J."/>
            <person name="van Vuuren H.J."/>
            <person name="Jones S.J."/>
            <person name="Pretorius I.S."/>
            <person name="Schmidt S.A."/>
            <person name="Borneman A.R."/>
        </authorList>
    </citation>
    <scope>NUCLEOTIDE SEQUENCE [LARGE SCALE GENOMIC DNA]</scope>
    <source>
        <strain evidence="3">cv. Chardonnay</strain>
        <tissue evidence="2">Leaf</tissue>
    </source>
</reference>
<keyword evidence="1" id="KW-0175">Coiled coil</keyword>
<comment type="caution">
    <text evidence="2">The sequence shown here is derived from an EMBL/GenBank/DDBJ whole genome shotgun (WGS) entry which is preliminary data.</text>
</comment>
<name>A0A438C8Z5_VITVI</name>
<dbReference type="EMBL" id="QGNW01002492">
    <property type="protein sequence ID" value="RVW19376.1"/>
    <property type="molecule type" value="Genomic_DNA"/>
</dbReference>
<accession>A0A438C8Z5</accession>
<sequence length="87" mass="10605">MEELALVHDSRFYSMEEHMDQYQTGVTSRFDHFQQRFERIEERMDQQQATFEHLQQSIDHIESFQVSQHEEMMAYLRSMFPPPPPQP</sequence>
<dbReference type="AlphaFoldDB" id="A0A438C8Z5"/>